<gene>
    <name evidence="3" type="ordered locus">Cyan7822_5086</name>
</gene>
<dbReference type="Pfam" id="PF22041">
    <property type="entry name" value="GST_C_7"/>
    <property type="match status" value="1"/>
</dbReference>
<dbReference type="EMBL" id="CP002198">
    <property type="protein sequence ID" value="ADN16971.1"/>
    <property type="molecule type" value="Genomic_DNA"/>
</dbReference>
<dbReference type="Gene3D" id="1.20.1050.10">
    <property type="match status" value="1"/>
</dbReference>
<dbReference type="InterPro" id="IPR036249">
    <property type="entry name" value="Thioredoxin-like_sf"/>
</dbReference>
<dbReference type="RefSeq" id="WP_013325009.1">
    <property type="nucleotide sequence ID" value="NC_014501.1"/>
</dbReference>
<dbReference type="PANTHER" id="PTHR43968:SF6">
    <property type="entry name" value="GLUTATHIONE S-TRANSFERASE OMEGA"/>
    <property type="match status" value="1"/>
</dbReference>
<evidence type="ECO:0000313" key="4">
    <source>
        <dbReference type="Proteomes" id="UP000008206"/>
    </source>
</evidence>
<reference evidence="4" key="1">
    <citation type="journal article" date="2011" name="MBio">
        <title>Novel metabolic attributes of the genus Cyanothece, comprising a group of unicellular nitrogen-fixing Cyanobacteria.</title>
        <authorList>
            <person name="Bandyopadhyay A."/>
            <person name="Elvitigala T."/>
            <person name="Welsh E."/>
            <person name="Stockel J."/>
            <person name="Liberton M."/>
            <person name="Min H."/>
            <person name="Sherman L.A."/>
            <person name="Pakrasi H.B."/>
        </authorList>
    </citation>
    <scope>NUCLEOTIDE SEQUENCE [LARGE SCALE GENOMIC DNA]</scope>
    <source>
        <strain evidence="4">PCC 7822</strain>
    </source>
</reference>
<name>E0UJF3_GLOV7</name>
<dbReference type="STRING" id="497965.Cyan7822_5086"/>
<dbReference type="HOGENOM" id="CLU_011226_0_4_3"/>
<organism evidence="3 4">
    <name type="scientific">Gloeothece verrucosa (strain PCC 7822)</name>
    <name type="common">Cyanothece sp. (strain PCC 7822)</name>
    <dbReference type="NCBI Taxonomy" id="497965"/>
    <lineage>
        <taxon>Bacteria</taxon>
        <taxon>Bacillati</taxon>
        <taxon>Cyanobacteriota</taxon>
        <taxon>Cyanophyceae</taxon>
        <taxon>Oscillatoriophycideae</taxon>
        <taxon>Chroococcales</taxon>
        <taxon>Aphanothecaceae</taxon>
        <taxon>Gloeothece</taxon>
        <taxon>Gloeothece verrucosa</taxon>
    </lineage>
</organism>
<dbReference type="CDD" id="cd03202">
    <property type="entry name" value="GST_C_etherase_LigE"/>
    <property type="match status" value="1"/>
</dbReference>
<dbReference type="OrthoDB" id="465590at2"/>
<dbReference type="PANTHER" id="PTHR43968">
    <property type="match status" value="1"/>
</dbReference>
<dbReference type="SUPFAM" id="SSF47616">
    <property type="entry name" value="GST C-terminal domain-like"/>
    <property type="match status" value="1"/>
</dbReference>
<dbReference type="GO" id="GO:0045174">
    <property type="term" value="F:glutathione dehydrogenase (ascorbate) activity"/>
    <property type="evidence" value="ECO:0007669"/>
    <property type="project" value="TreeGrafter"/>
</dbReference>
<feature type="domain" description="GST C-terminal" evidence="2">
    <location>
        <begin position="87"/>
        <end position="220"/>
    </location>
</feature>
<dbReference type="GO" id="GO:0005737">
    <property type="term" value="C:cytoplasm"/>
    <property type="evidence" value="ECO:0007669"/>
    <property type="project" value="TreeGrafter"/>
</dbReference>
<dbReference type="CDD" id="cd03038">
    <property type="entry name" value="GST_N_etherase_LigE"/>
    <property type="match status" value="1"/>
</dbReference>
<dbReference type="InterPro" id="IPR054416">
    <property type="entry name" value="GST_UstS-like_C"/>
</dbReference>
<keyword evidence="3" id="KW-0808">Transferase</keyword>
<dbReference type="SUPFAM" id="SSF52833">
    <property type="entry name" value="Thioredoxin-like"/>
    <property type="match status" value="1"/>
</dbReference>
<accession>E0UJF3</accession>
<protein>
    <submittedName>
        <fullName evidence="3">Glutathione S-transferase domain protein</fullName>
    </submittedName>
</protein>
<dbReference type="GO" id="GO:0006749">
    <property type="term" value="P:glutathione metabolic process"/>
    <property type="evidence" value="ECO:0007669"/>
    <property type="project" value="TreeGrafter"/>
</dbReference>
<proteinExistence type="predicted"/>
<dbReference type="PROSITE" id="PS50404">
    <property type="entry name" value="GST_NTER"/>
    <property type="match status" value="1"/>
</dbReference>
<dbReference type="Pfam" id="PF13417">
    <property type="entry name" value="GST_N_3"/>
    <property type="match status" value="1"/>
</dbReference>
<dbReference type="PROSITE" id="PS50405">
    <property type="entry name" value="GST_CTER"/>
    <property type="match status" value="1"/>
</dbReference>
<dbReference type="AlphaFoldDB" id="E0UJF3"/>
<dbReference type="Proteomes" id="UP000008206">
    <property type="component" value="Chromosome"/>
</dbReference>
<sequence>MIKLYDLAAADDNQRFSPYCWRVRLALAHKGLPVEIIPWRLTEKSVIAFSNQGLVPVIVDGETVVNDSWKIAEYLEQKYPEPSLFGGSQAQALTLFIKHWNDGVLAPSLFPLVILDIYKNLDPKDKPYFRENREQRLGKTLEEFANPSDEQLSLFRANLEPVRKTLNTAAFIGGDQPNFADYIILATLQLGYTISPLKFLEPNDPVFAWREQILALYNNL</sequence>
<dbReference type="eggNOG" id="COG0625">
    <property type="taxonomic scope" value="Bacteria"/>
</dbReference>
<evidence type="ECO:0000313" key="3">
    <source>
        <dbReference type="EMBL" id="ADN16971.1"/>
    </source>
</evidence>
<dbReference type="GO" id="GO:0004364">
    <property type="term" value="F:glutathione transferase activity"/>
    <property type="evidence" value="ECO:0007669"/>
    <property type="project" value="TreeGrafter"/>
</dbReference>
<dbReference type="KEGG" id="cyj:Cyan7822_5086"/>
<evidence type="ECO:0000259" key="2">
    <source>
        <dbReference type="PROSITE" id="PS50405"/>
    </source>
</evidence>
<dbReference type="Gene3D" id="3.40.30.10">
    <property type="entry name" value="Glutaredoxin"/>
    <property type="match status" value="1"/>
</dbReference>
<dbReference type="InterPro" id="IPR036282">
    <property type="entry name" value="Glutathione-S-Trfase_C_sf"/>
</dbReference>
<feature type="domain" description="GST N-terminal" evidence="1">
    <location>
        <begin position="7"/>
        <end position="83"/>
    </location>
</feature>
<keyword evidence="4" id="KW-1185">Reference proteome</keyword>
<dbReference type="InterPro" id="IPR010987">
    <property type="entry name" value="Glutathione-S-Trfase_C-like"/>
</dbReference>
<evidence type="ECO:0000259" key="1">
    <source>
        <dbReference type="PROSITE" id="PS50404"/>
    </source>
</evidence>
<dbReference type="InterPro" id="IPR050983">
    <property type="entry name" value="GST_Omega/HSP26"/>
</dbReference>
<dbReference type="InterPro" id="IPR004045">
    <property type="entry name" value="Glutathione_S-Trfase_N"/>
</dbReference>